<evidence type="ECO:0000256" key="6">
    <source>
        <dbReference type="ARBA" id="ARBA00022746"/>
    </source>
</evidence>
<keyword evidence="5" id="KW-0479">Metal-binding</keyword>
<dbReference type="GO" id="GO:0051996">
    <property type="term" value="F:squalene synthase [NAD(P)H] activity"/>
    <property type="evidence" value="ECO:0007669"/>
    <property type="project" value="InterPro"/>
</dbReference>
<keyword evidence="7" id="KW-0408">Iron</keyword>
<dbReference type="FunFam" id="1.10.600.10:FF:000020">
    <property type="entry name" value="Phytoene synthase"/>
    <property type="match status" value="1"/>
</dbReference>
<dbReference type="PANTHER" id="PTHR31480">
    <property type="entry name" value="BIFUNCTIONAL LYCOPENE CYCLASE/PHYTOENE SYNTHASE"/>
    <property type="match status" value="1"/>
</dbReference>
<dbReference type="PROSITE" id="PS51296">
    <property type="entry name" value="RIESKE"/>
    <property type="match status" value="1"/>
</dbReference>
<evidence type="ECO:0000256" key="10">
    <source>
        <dbReference type="SAM" id="MobiDB-lite"/>
    </source>
</evidence>
<dbReference type="InterPro" id="IPR036922">
    <property type="entry name" value="Rieske_2Fe-2S_sf"/>
</dbReference>
<dbReference type="InterPro" id="IPR008949">
    <property type="entry name" value="Isoprenoid_synthase_dom_sf"/>
</dbReference>
<dbReference type="InterPro" id="IPR044843">
    <property type="entry name" value="Trans_IPPS_bact-type"/>
</dbReference>
<evidence type="ECO:0000256" key="4">
    <source>
        <dbReference type="ARBA" id="ARBA00022714"/>
    </source>
</evidence>
<comment type="caution">
    <text evidence="12">The sequence shown here is derived from an EMBL/GenBank/DDBJ whole genome shotgun (WGS) entry which is preliminary data.</text>
</comment>
<dbReference type="SUPFAM" id="SSF48576">
    <property type="entry name" value="Terpenoid synthases"/>
    <property type="match status" value="1"/>
</dbReference>
<comment type="cofactor">
    <cofactor evidence="9">
        <name>ATP</name>
        <dbReference type="ChEBI" id="CHEBI:30616"/>
    </cofactor>
</comment>
<feature type="domain" description="Rieske" evidence="11">
    <location>
        <begin position="374"/>
        <end position="463"/>
    </location>
</feature>
<keyword evidence="8" id="KW-0411">Iron-sulfur</keyword>
<dbReference type="AlphaFoldDB" id="A0A401WG99"/>
<keyword evidence="4" id="KW-0001">2Fe-2S</keyword>
<dbReference type="InterPro" id="IPR033904">
    <property type="entry name" value="Trans_IPPS_HH"/>
</dbReference>
<dbReference type="Gene3D" id="2.102.10.10">
    <property type="entry name" value="Rieske [2Fe-2S] iron-sulphur domain"/>
    <property type="match status" value="1"/>
</dbReference>
<keyword evidence="3" id="KW-0808">Transferase</keyword>
<dbReference type="InterPro" id="IPR019845">
    <property type="entry name" value="Squalene/phytoene_synthase_CS"/>
</dbReference>
<protein>
    <submittedName>
        <fullName evidence="12">(2Fe-2S) ferredoxin</fullName>
    </submittedName>
</protein>
<gene>
    <name evidence="12" type="ORF">GKJPGBOP_08097</name>
</gene>
<dbReference type="InterPro" id="IPR002060">
    <property type="entry name" value="Squ/phyt_synthse"/>
</dbReference>
<evidence type="ECO:0000256" key="7">
    <source>
        <dbReference type="ARBA" id="ARBA00023004"/>
    </source>
</evidence>
<name>A0A401WG99_STREY</name>
<dbReference type="Pfam" id="PF19299">
    <property type="entry name" value="DUF5914"/>
    <property type="match status" value="1"/>
</dbReference>
<evidence type="ECO:0000256" key="9">
    <source>
        <dbReference type="ARBA" id="ARBA00053028"/>
    </source>
</evidence>
<evidence type="ECO:0000256" key="5">
    <source>
        <dbReference type="ARBA" id="ARBA00022723"/>
    </source>
</evidence>
<dbReference type="SFLD" id="SFLDS00005">
    <property type="entry name" value="Isoprenoid_Synthase_Type_I"/>
    <property type="match status" value="1"/>
</dbReference>
<dbReference type="InterPro" id="IPR017941">
    <property type="entry name" value="Rieske_2Fe-2S"/>
</dbReference>
<dbReference type="GO" id="GO:0051537">
    <property type="term" value="F:2 iron, 2 sulfur cluster binding"/>
    <property type="evidence" value="ECO:0007669"/>
    <property type="project" value="UniProtKB-KW"/>
</dbReference>
<dbReference type="GO" id="GO:0016705">
    <property type="term" value="F:oxidoreductase activity, acting on paired donors, with incorporation or reduction of molecular oxygen"/>
    <property type="evidence" value="ECO:0007669"/>
    <property type="project" value="UniProtKB-ARBA"/>
</dbReference>
<evidence type="ECO:0000256" key="3">
    <source>
        <dbReference type="ARBA" id="ARBA00022679"/>
    </source>
</evidence>
<dbReference type="InterPro" id="IPR045612">
    <property type="entry name" value="DUF5914"/>
</dbReference>
<dbReference type="SUPFAM" id="SSF50022">
    <property type="entry name" value="ISP domain"/>
    <property type="match status" value="1"/>
</dbReference>
<reference evidence="12 13" key="1">
    <citation type="submission" date="2018-11" db="EMBL/GenBank/DDBJ databases">
        <title>Whole genome sequence of Streptomyces paromomycinus NBRC 15454(T).</title>
        <authorList>
            <person name="Komaki H."/>
            <person name="Tamura T."/>
        </authorList>
    </citation>
    <scope>NUCLEOTIDE SEQUENCE [LARGE SCALE GENOMIC DNA]</scope>
    <source>
        <strain evidence="12 13">NBRC 15454</strain>
    </source>
</reference>
<keyword evidence="13" id="KW-1185">Reference proteome</keyword>
<dbReference type="Pfam" id="PF00494">
    <property type="entry name" value="SQS_PSY"/>
    <property type="match status" value="1"/>
</dbReference>
<dbReference type="UniPathway" id="UPA00799"/>
<evidence type="ECO:0000256" key="1">
    <source>
        <dbReference type="ARBA" id="ARBA00004684"/>
    </source>
</evidence>
<feature type="region of interest" description="Disordered" evidence="10">
    <location>
        <begin position="311"/>
        <end position="332"/>
    </location>
</feature>
<organism evidence="12 13">
    <name type="scientific">Streptomyces paromomycinus</name>
    <name type="common">Streptomyces rimosus subsp. paromomycinus</name>
    <dbReference type="NCBI Taxonomy" id="92743"/>
    <lineage>
        <taxon>Bacteria</taxon>
        <taxon>Bacillati</taxon>
        <taxon>Actinomycetota</taxon>
        <taxon>Actinomycetes</taxon>
        <taxon>Kitasatosporales</taxon>
        <taxon>Streptomycetaceae</taxon>
        <taxon>Streptomyces</taxon>
    </lineage>
</organism>
<dbReference type="GO" id="GO:0004311">
    <property type="term" value="F:geranylgeranyl diphosphate synthase activity"/>
    <property type="evidence" value="ECO:0007669"/>
    <property type="project" value="InterPro"/>
</dbReference>
<comment type="pathway">
    <text evidence="1">Carotenoid biosynthesis; phytoene biosynthesis.</text>
</comment>
<dbReference type="Gene3D" id="1.10.600.10">
    <property type="entry name" value="Farnesyl Diphosphate Synthase"/>
    <property type="match status" value="1"/>
</dbReference>
<dbReference type="EMBL" id="BHZD01000001">
    <property type="protein sequence ID" value="GCD48300.1"/>
    <property type="molecule type" value="Genomic_DNA"/>
</dbReference>
<dbReference type="Pfam" id="PF00355">
    <property type="entry name" value="Rieske"/>
    <property type="match status" value="1"/>
</dbReference>
<sequence length="655" mass="70391">MTARELDAAGITEPALRAAYAHCRRLNARHGKTYFLATRLLPVARRPAVHALYGFARWADDIVDSLDAGATPQERASALLALETQLNAGLARGGGDEPVVRALAHTSAVYGIDPAYFTAFMASMRADLDVTDYPTYDDLRRYMYGSAEVIGLQMLPVLGTVTPREEAAPHAAALGAAFQLTNFLRDVGEDLDRGRVYLPADLLAAHDVDRELLRWSRLTGGTDARITAALRAAADLTRGVYRRAAPGVAMLDPVSRPCIRTAFILYRGILDAVEADGFAVLHRRAVVSRPVRATVALDGLVRVTAARTAGRTATRPGGNTVDAPRRPAGRGRYPLSLRRRPVAWERQRPTWRDAAPGVIAGALERARSRPSGNWYAVGAARDVGRDRPLGRTVAGAEVVLWRAADGRLRGGPGACPHLGAPLKDSPVRCGTLVCHWHGLALDGGPFAGWEPYPVYDDGVLVWVRLDRAGGEEPLARPRVPRRPDTAGAVASVYTGVGRCEPEDVVANRLDPWHGAWFHPYSFVDLTVTDGPAGPEDALTVDVSFKVAGRLVVPVRAEFTAPGPRTVVMRITEGEGAGSVVETHATPLGADASGRPRTAVVEAVVAASGRPGFAVARAAAPLLRPLMRATAGRLWRDDMAYAERRWELRSSGRFPG</sequence>
<dbReference type="SFLD" id="SFLDG01018">
    <property type="entry name" value="Squalene/Phytoene_Synthase_Lik"/>
    <property type="match status" value="1"/>
</dbReference>
<keyword evidence="6" id="KW-0125">Carotenoid biosynthesis</keyword>
<dbReference type="PROSITE" id="PS01045">
    <property type="entry name" value="SQUALEN_PHYTOEN_SYN_2"/>
    <property type="match status" value="1"/>
</dbReference>
<evidence type="ECO:0000256" key="8">
    <source>
        <dbReference type="ARBA" id="ARBA00023014"/>
    </source>
</evidence>
<dbReference type="CDD" id="cd00683">
    <property type="entry name" value="Trans_IPPS_HH"/>
    <property type="match status" value="1"/>
</dbReference>
<dbReference type="GO" id="GO:0016117">
    <property type="term" value="P:carotenoid biosynthetic process"/>
    <property type="evidence" value="ECO:0007669"/>
    <property type="project" value="UniProtKB-KW"/>
</dbReference>
<comment type="similarity">
    <text evidence="2">Belongs to the phytoene/squalene synthase family.</text>
</comment>
<proteinExistence type="inferred from homology"/>
<dbReference type="GO" id="GO:0046872">
    <property type="term" value="F:metal ion binding"/>
    <property type="evidence" value="ECO:0007669"/>
    <property type="project" value="UniProtKB-KW"/>
</dbReference>
<evidence type="ECO:0000313" key="12">
    <source>
        <dbReference type="EMBL" id="GCD48300.1"/>
    </source>
</evidence>
<evidence type="ECO:0000256" key="2">
    <source>
        <dbReference type="ARBA" id="ARBA00006251"/>
    </source>
</evidence>
<dbReference type="SFLD" id="SFLDG01212">
    <property type="entry name" value="Phytoene_synthase_like"/>
    <property type="match status" value="1"/>
</dbReference>
<evidence type="ECO:0000259" key="11">
    <source>
        <dbReference type="PROSITE" id="PS51296"/>
    </source>
</evidence>
<accession>A0A401WG99</accession>
<evidence type="ECO:0000313" key="13">
    <source>
        <dbReference type="Proteomes" id="UP000286746"/>
    </source>
</evidence>
<dbReference type="GO" id="GO:0004497">
    <property type="term" value="F:monooxygenase activity"/>
    <property type="evidence" value="ECO:0007669"/>
    <property type="project" value="UniProtKB-ARBA"/>
</dbReference>
<dbReference type="Proteomes" id="UP000286746">
    <property type="component" value="Unassembled WGS sequence"/>
</dbReference>